<evidence type="ECO:0000313" key="6">
    <source>
        <dbReference type="Proteomes" id="UP000183190"/>
    </source>
</evidence>
<dbReference type="InterPro" id="IPR009057">
    <property type="entry name" value="Homeodomain-like_sf"/>
</dbReference>
<dbReference type="Gene3D" id="1.10.10.60">
    <property type="entry name" value="Homeodomain-like"/>
    <property type="match status" value="1"/>
</dbReference>
<dbReference type="GO" id="GO:0003700">
    <property type="term" value="F:DNA-binding transcription factor activity"/>
    <property type="evidence" value="ECO:0007669"/>
    <property type="project" value="InterPro"/>
</dbReference>
<dbReference type="SUPFAM" id="SSF46689">
    <property type="entry name" value="Homeodomain-like"/>
    <property type="match status" value="1"/>
</dbReference>
<dbReference type="InterPro" id="IPR046335">
    <property type="entry name" value="LacI/GalR-like_sensor"/>
</dbReference>
<dbReference type="Pfam" id="PF12833">
    <property type="entry name" value="HTH_18"/>
    <property type="match status" value="1"/>
</dbReference>
<evidence type="ECO:0000313" key="5">
    <source>
        <dbReference type="EMBL" id="SEH59790.1"/>
    </source>
</evidence>
<dbReference type="RefSeq" id="WP_074716222.1">
    <property type="nucleotide sequence ID" value="NZ_FNWV01000005.1"/>
</dbReference>
<dbReference type="Gene3D" id="3.40.50.2300">
    <property type="match status" value="2"/>
</dbReference>
<dbReference type="SMART" id="SM00342">
    <property type="entry name" value="HTH_ARAC"/>
    <property type="match status" value="1"/>
</dbReference>
<protein>
    <submittedName>
        <fullName evidence="5">DNA-binding transcriptional regulator, LacI/PurR family</fullName>
    </submittedName>
</protein>
<keyword evidence="3" id="KW-0804">Transcription</keyword>
<dbReference type="InterPro" id="IPR028082">
    <property type="entry name" value="Peripla_BP_I"/>
</dbReference>
<dbReference type="OrthoDB" id="2061242at2"/>
<evidence type="ECO:0000256" key="3">
    <source>
        <dbReference type="ARBA" id="ARBA00023163"/>
    </source>
</evidence>
<name>A0A1H6JKU5_RUMFL</name>
<dbReference type="PROSITE" id="PS00041">
    <property type="entry name" value="HTH_ARAC_FAMILY_1"/>
    <property type="match status" value="1"/>
</dbReference>
<reference evidence="5 6" key="1">
    <citation type="submission" date="2016-10" db="EMBL/GenBank/DDBJ databases">
        <authorList>
            <person name="de Groot N.N."/>
        </authorList>
    </citation>
    <scope>NUCLEOTIDE SEQUENCE [LARGE SCALE GENOMIC DNA]</scope>
    <source>
        <strain evidence="5 6">YAD2003</strain>
    </source>
</reference>
<dbReference type="PANTHER" id="PTHR30146:SF24">
    <property type="entry name" value="XYLOSE OPERON REGULATORY PROTEIN"/>
    <property type="match status" value="1"/>
</dbReference>
<dbReference type="Proteomes" id="UP000183190">
    <property type="component" value="Unassembled WGS sequence"/>
</dbReference>
<dbReference type="InterPro" id="IPR018062">
    <property type="entry name" value="HTH_AraC-typ_CS"/>
</dbReference>
<organism evidence="5 6">
    <name type="scientific">Ruminococcus flavefaciens</name>
    <dbReference type="NCBI Taxonomy" id="1265"/>
    <lineage>
        <taxon>Bacteria</taxon>
        <taxon>Bacillati</taxon>
        <taxon>Bacillota</taxon>
        <taxon>Clostridia</taxon>
        <taxon>Eubacteriales</taxon>
        <taxon>Oscillospiraceae</taxon>
        <taxon>Ruminococcus</taxon>
    </lineage>
</organism>
<dbReference type="GO" id="GO:0000976">
    <property type="term" value="F:transcription cis-regulatory region binding"/>
    <property type="evidence" value="ECO:0007669"/>
    <property type="project" value="TreeGrafter"/>
</dbReference>
<dbReference type="PROSITE" id="PS01124">
    <property type="entry name" value="HTH_ARAC_FAMILY_2"/>
    <property type="match status" value="1"/>
</dbReference>
<dbReference type="InterPro" id="IPR018060">
    <property type="entry name" value="HTH_AraC"/>
</dbReference>
<dbReference type="PRINTS" id="PR00032">
    <property type="entry name" value="HTHARAC"/>
</dbReference>
<dbReference type="InterPro" id="IPR020449">
    <property type="entry name" value="Tscrpt_reg_AraC-type_HTH"/>
</dbReference>
<feature type="domain" description="HTH araC/xylS-type" evidence="4">
    <location>
        <begin position="637"/>
        <end position="735"/>
    </location>
</feature>
<proteinExistence type="predicted"/>
<accession>A0A1H6JKU5</accession>
<keyword evidence="2 5" id="KW-0238">DNA-binding</keyword>
<dbReference type="SUPFAM" id="SSF53822">
    <property type="entry name" value="Periplasmic binding protein-like I"/>
    <property type="match status" value="1"/>
</dbReference>
<gene>
    <name evidence="5" type="ORF">SAMN02910265_01620</name>
</gene>
<dbReference type="CDD" id="cd06267">
    <property type="entry name" value="PBP1_LacI_sugar_binding-like"/>
    <property type="match status" value="1"/>
</dbReference>
<evidence type="ECO:0000256" key="1">
    <source>
        <dbReference type="ARBA" id="ARBA00023015"/>
    </source>
</evidence>
<dbReference type="AlphaFoldDB" id="A0A1H6JKU5"/>
<keyword evidence="1" id="KW-0805">Transcription regulation</keyword>
<dbReference type="PANTHER" id="PTHR30146">
    <property type="entry name" value="LACI-RELATED TRANSCRIPTIONAL REPRESSOR"/>
    <property type="match status" value="1"/>
</dbReference>
<dbReference type="EMBL" id="FNWV01000005">
    <property type="protein sequence ID" value="SEH59790.1"/>
    <property type="molecule type" value="Genomic_DNA"/>
</dbReference>
<sequence>MKRIGVVIPSITDDLQTQLLDGIFKTASAADCDVIVLTTMTNGLEFHVQSEIMDGEESIYCLLERAALDGVLIASQYFVKESVRRMVLEKIRRTGIPCIDLGGSSLGFETVSVPQDDAVYELTCHLIEKHGCRELMFLAGHEGNPDSEQRMSGFLRAVNEHNCTHEIFYGDFWKMRAKELGNELIHHKRKCPDAVVCANDIMAVTLCDVLQKGGINVPGDIIVTGFDGHISAISNFPSVTTIGGIMSETGRAGTEKLLRISGGMPVPDSGNDLHIIYGASCGCVEKMADYQTAALQVREQIRRDTEVSDMLEMRINADVITRASAVESLSELTDIVDQTAHIIKSYRSLHLCILPDWDSEPEQPDICRTKPYPGQMLCAVTKEAWKDGKSGSLFPTSQIVPMLAKPHEPVLLILLPLHAASQVFGYCGFVYEKAADFKASVMLFNLLSSVANGLRILRHRLYAEYLQKTVEEASMYDKMTDMLSKKGLLLYLENQEQTSRNNGIMLVTIAMLTASPNNMSSSIMTDNVLQSELLLANAIRLISGRKYQTARLDKRTFAIVFSLEEETPEYYAEELMIQLEVLIRKMQEGSAAAFLPEPYYVCGEVSYPAEKCLSELWESLSSSMPAEKGFTGISQLKKLRREIHKAPELDWSLSVLAKRLNISKSYVQKLYKEHFGVSYIDDLLEARIGMAKKLLLTTDLRVSEVASSCGYQNATHFMRQFRAKTGMSPSEYRERQ</sequence>
<dbReference type="Pfam" id="PF13377">
    <property type="entry name" value="Peripla_BP_3"/>
    <property type="match status" value="1"/>
</dbReference>
<evidence type="ECO:0000259" key="4">
    <source>
        <dbReference type="PROSITE" id="PS01124"/>
    </source>
</evidence>
<evidence type="ECO:0000256" key="2">
    <source>
        <dbReference type="ARBA" id="ARBA00023125"/>
    </source>
</evidence>